<evidence type="ECO:0000256" key="1">
    <source>
        <dbReference type="SAM" id="Phobius"/>
    </source>
</evidence>
<feature type="transmembrane region" description="Helical" evidence="1">
    <location>
        <begin position="173"/>
        <end position="193"/>
    </location>
</feature>
<keyword evidence="3" id="KW-1185">Reference proteome</keyword>
<dbReference type="RefSeq" id="WP_246513016.1">
    <property type="nucleotide sequence ID" value="NZ_JAGINO010000007.1"/>
</dbReference>
<accession>A0ABU0MJI3</accession>
<gene>
    <name evidence="2" type="ORF">QO018_002473</name>
</gene>
<feature type="transmembrane region" description="Helical" evidence="1">
    <location>
        <begin position="70"/>
        <end position="101"/>
    </location>
</feature>
<organism evidence="2 3">
    <name type="scientific">Azospirillum picis</name>
    <dbReference type="NCBI Taxonomy" id="488438"/>
    <lineage>
        <taxon>Bacteria</taxon>
        <taxon>Pseudomonadati</taxon>
        <taxon>Pseudomonadota</taxon>
        <taxon>Alphaproteobacteria</taxon>
        <taxon>Rhodospirillales</taxon>
        <taxon>Azospirillaceae</taxon>
        <taxon>Azospirillum</taxon>
    </lineage>
</organism>
<feature type="transmembrane region" description="Helical" evidence="1">
    <location>
        <begin position="113"/>
        <end position="132"/>
    </location>
</feature>
<dbReference type="EC" id="2.7.7.41" evidence="2"/>
<dbReference type="Proteomes" id="UP001244552">
    <property type="component" value="Unassembled WGS sequence"/>
</dbReference>
<dbReference type="EMBL" id="JAUSVU010000007">
    <property type="protein sequence ID" value="MDQ0533615.1"/>
    <property type="molecule type" value="Genomic_DNA"/>
</dbReference>
<feature type="transmembrane region" description="Helical" evidence="1">
    <location>
        <begin position="268"/>
        <end position="288"/>
    </location>
</feature>
<dbReference type="PANTHER" id="PTHR43535">
    <property type="entry name" value="PHOSPHATIDATE CYTIDYLYLTRANSFERASE"/>
    <property type="match status" value="1"/>
</dbReference>
<feature type="transmembrane region" description="Helical" evidence="1">
    <location>
        <begin position="244"/>
        <end position="262"/>
    </location>
</feature>
<evidence type="ECO:0000313" key="2">
    <source>
        <dbReference type="EMBL" id="MDQ0533615.1"/>
    </source>
</evidence>
<keyword evidence="2" id="KW-0808">Transferase</keyword>
<proteinExistence type="predicted"/>
<reference evidence="2 3" key="1">
    <citation type="submission" date="2023-07" db="EMBL/GenBank/DDBJ databases">
        <title>Genomic Encyclopedia of Type Strains, Phase IV (KMG-IV): sequencing the most valuable type-strain genomes for metagenomic binning, comparative biology and taxonomic classification.</title>
        <authorList>
            <person name="Goeker M."/>
        </authorList>
    </citation>
    <scope>NUCLEOTIDE SEQUENCE [LARGE SCALE GENOMIC DNA]</scope>
    <source>
        <strain evidence="2 3">DSM 19922</strain>
    </source>
</reference>
<protein>
    <submittedName>
        <fullName evidence="2">Phosphatidate cytidylyltransferase</fullName>
        <ecNumber evidence="2">2.7.7.41</ecNumber>
    </submittedName>
</protein>
<sequence length="333" mass="36053">MNSSMNSLITTVTDSVTTALATTKPLFLWLSGATLGLLVVATLIGAVLAHRVRTPAGHDTVRNLNARIRSWWVMVALFAAAMLLGSVVTLVLFALLSYLALREFITLTPTRRGDHAGLFLSFFVVVPLQYWLVGIGWYGLFSIFIPVYVFMALPSLSVLGADTTDFLTRTAKAQWGVMLAVYCTSHAPALLWLDIPGYELPGALLLLYLMTVAQLSDVFQYVFGKLWGRTRLSPGISPSKTVEGLVGGGLTAVAIGTGLHVITPFTPLQAAGMSLVIVTAGFFGGFVLSAMKRDLGVKDWGTMIEGHGGVLDRLDSVVFSAPLFFHLTRYWFT</sequence>
<evidence type="ECO:0000313" key="3">
    <source>
        <dbReference type="Proteomes" id="UP001244552"/>
    </source>
</evidence>
<feature type="transmembrane region" description="Helical" evidence="1">
    <location>
        <begin position="26"/>
        <end position="50"/>
    </location>
</feature>
<comment type="caution">
    <text evidence="2">The sequence shown here is derived from an EMBL/GenBank/DDBJ whole genome shotgun (WGS) entry which is preliminary data.</text>
</comment>
<keyword evidence="1" id="KW-0472">Membrane</keyword>
<keyword evidence="1" id="KW-0812">Transmembrane</keyword>
<keyword evidence="2" id="KW-0548">Nucleotidyltransferase</keyword>
<feature type="transmembrane region" description="Helical" evidence="1">
    <location>
        <begin position="138"/>
        <end position="161"/>
    </location>
</feature>
<dbReference type="PANTHER" id="PTHR43535:SF1">
    <property type="entry name" value="PHOSPHATIDATE CYTIDYLYLTRANSFERASE"/>
    <property type="match status" value="1"/>
</dbReference>
<dbReference type="Pfam" id="PF01148">
    <property type="entry name" value="CTP_transf_1"/>
    <property type="match status" value="1"/>
</dbReference>
<name>A0ABU0MJI3_9PROT</name>
<keyword evidence="1" id="KW-1133">Transmembrane helix</keyword>
<feature type="transmembrane region" description="Helical" evidence="1">
    <location>
        <begin position="205"/>
        <end position="223"/>
    </location>
</feature>
<dbReference type="GO" id="GO:0004605">
    <property type="term" value="F:phosphatidate cytidylyltransferase activity"/>
    <property type="evidence" value="ECO:0007669"/>
    <property type="project" value="UniProtKB-EC"/>
</dbReference>